<protein>
    <submittedName>
        <fullName evidence="3">AMP-binding protein</fullName>
    </submittedName>
</protein>
<dbReference type="InterPro" id="IPR045851">
    <property type="entry name" value="AMP-bd_C_sf"/>
</dbReference>
<keyword evidence="4" id="KW-1185">Reference proteome</keyword>
<evidence type="ECO:0000313" key="4">
    <source>
        <dbReference type="Proteomes" id="UP001203338"/>
    </source>
</evidence>
<dbReference type="Pfam" id="PF13193">
    <property type="entry name" value="AMP-binding_C"/>
    <property type="match status" value="1"/>
</dbReference>
<evidence type="ECO:0000259" key="2">
    <source>
        <dbReference type="Pfam" id="PF13193"/>
    </source>
</evidence>
<dbReference type="Pfam" id="PF00501">
    <property type="entry name" value="AMP-binding"/>
    <property type="match status" value="1"/>
</dbReference>
<dbReference type="Gene3D" id="3.40.50.12780">
    <property type="entry name" value="N-terminal domain of ligase-like"/>
    <property type="match status" value="1"/>
</dbReference>
<dbReference type="InterPro" id="IPR042099">
    <property type="entry name" value="ANL_N_sf"/>
</dbReference>
<dbReference type="SUPFAM" id="SSF56801">
    <property type="entry name" value="Acetyl-CoA synthetase-like"/>
    <property type="match status" value="1"/>
</dbReference>
<reference evidence="3 4" key="1">
    <citation type="submission" date="2022-05" db="EMBL/GenBank/DDBJ databases">
        <authorList>
            <person name="Park J.-S."/>
        </authorList>
    </citation>
    <scope>NUCLEOTIDE SEQUENCE [LARGE SCALE GENOMIC DNA]</scope>
    <source>
        <strain evidence="3 4">2012CJ34-2</strain>
    </source>
</reference>
<accession>A0ABT0PL00</accession>
<comment type="caution">
    <text evidence="3">The sequence shown here is derived from an EMBL/GenBank/DDBJ whole genome shotgun (WGS) entry which is preliminary data.</text>
</comment>
<evidence type="ECO:0000259" key="1">
    <source>
        <dbReference type="Pfam" id="PF00501"/>
    </source>
</evidence>
<dbReference type="RefSeq" id="WP_249701590.1">
    <property type="nucleotide sequence ID" value="NZ_JAMFLX010000037.1"/>
</dbReference>
<dbReference type="PANTHER" id="PTHR43767:SF10">
    <property type="entry name" value="SURFACTIN SYNTHASE SUBUNIT 1"/>
    <property type="match status" value="1"/>
</dbReference>
<gene>
    <name evidence="3" type="ORF">M3P05_18540</name>
</gene>
<dbReference type="InterPro" id="IPR000873">
    <property type="entry name" value="AMP-dep_synth/lig_dom"/>
</dbReference>
<dbReference type="Proteomes" id="UP001203338">
    <property type="component" value="Unassembled WGS sequence"/>
</dbReference>
<dbReference type="EMBL" id="JAMFLX010000037">
    <property type="protein sequence ID" value="MCL6271921.1"/>
    <property type="molecule type" value="Genomic_DNA"/>
</dbReference>
<dbReference type="PROSITE" id="PS00455">
    <property type="entry name" value="AMP_BINDING"/>
    <property type="match status" value="1"/>
</dbReference>
<organism evidence="3 4">
    <name type="scientific">Parendozoicomonas callyspongiae</name>
    <dbReference type="NCBI Taxonomy" id="2942213"/>
    <lineage>
        <taxon>Bacteria</taxon>
        <taxon>Pseudomonadati</taxon>
        <taxon>Pseudomonadota</taxon>
        <taxon>Gammaproteobacteria</taxon>
        <taxon>Oceanospirillales</taxon>
        <taxon>Endozoicomonadaceae</taxon>
        <taxon>Parendozoicomonas</taxon>
    </lineage>
</organism>
<feature type="domain" description="AMP-binding enzyme C-terminal" evidence="2">
    <location>
        <begin position="419"/>
        <end position="494"/>
    </location>
</feature>
<dbReference type="Gene3D" id="3.30.300.30">
    <property type="match status" value="1"/>
</dbReference>
<dbReference type="PANTHER" id="PTHR43767">
    <property type="entry name" value="LONG-CHAIN-FATTY-ACID--COA LIGASE"/>
    <property type="match status" value="1"/>
</dbReference>
<sequence>MAEVHEVLSPYEALCQGVALNPEGIAAQDSRQVLTYSELLARVQALATGLTQQAPDNKRIGLCARNCADNLVAYLAILSAGLVWVPINPKNGRTLNQKLIEKSQLSMVIADCESQSEIPDGSYKVLLLDSKDGNSCQALIEQFMDQQFKPASIGPDDILAIKFTGGSTGEPKGVMQSCSNMMAVMQSLLTVFEFNGDDCNLAVAPLSHGASHYVLPILAVGGRHLLLETPDIASIQQGFSEQGATVSFMPPTLIYKLLDDPNTTSATFPSLRHLTYSAAPMPLPRIQQALDILGRKLSTVYGQTEAPMVISALPPKAMTRPDLQESVGRAGPFCDIAILDKNHNPLPAGQVGEIAARGDIVMSGYLGQPEKTQEVFTKSESHWLLTGDLGYLSDEGYLFIKGRASDVIISGGFNIYPAEVEDALMAIDGIRECVVFSTEDDYWGEKLEAAVCLTEQSRLDQNQIIHQLKEKLGPVKTPKQIYLLQSLPRNPVGKVVRKDVRKVIEKQQVPAEYAR</sequence>
<evidence type="ECO:0000313" key="3">
    <source>
        <dbReference type="EMBL" id="MCL6271921.1"/>
    </source>
</evidence>
<dbReference type="InterPro" id="IPR020845">
    <property type="entry name" value="AMP-binding_CS"/>
</dbReference>
<name>A0ABT0PL00_9GAMM</name>
<proteinExistence type="predicted"/>
<dbReference type="InterPro" id="IPR050237">
    <property type="entry name" value="ATP-dep_AMP-bd_enzyme"/>
</dbReference>
<feature type="domain" description="AMP-dependent synthetase/ligase" evidence="1">
    <location>
        <begin position="21"/>
        <end position="366"/>
    </location>
</feature>
<dbReference type="InterPro" id="IPR025110">
    <property type="entry name" value="AMP-bd_C"/>
</dbReference>